<dbReference type="EMBL" id="CP098611">
    <property type="protein sequence ID" value="USR91506.1"/>
    <property type="molecule type" value="Genomic_DNA"/>
</dbReference>
<evidence type="ECO:0000256" key="5">
    <source>
        <dbReference type="PROSITE-ProRule" id="PRU00277"/>
    </source>
</evidence>
<dbReference type="Proteomes" id="UP001056708">
    <property type="component" value="Chromosome"/>
</dbReference>
<evidence type="ECO:0000259" key="7">
    <source>
        <dbReference type="PROSITE" id="PS50059"/>
    </source>
</evidence>
<evidence type="ECO:0000256" key="3">
    <source>
        <dbReference type="ARBA" id="ARBA00023110"/>
    </source>
</evidence>
<dbReference type="SUPFAM" id="SSF54534">
    <property type="entry name" value="FKBP-like"/>
    <property type="match status" value="1"/>
</dbReference>
<dbReference type="Gene3D" id="3.10.50.40">
    <property type="match status" value="1"/>
</dbReference>
<dbReference type="Pfam" id="PF00254">
    <property type="entry name" value="FKBP_C"/>
    <property type="match status" value="1"/>
</dbReference>
<dbReference type="PROSITE" id="PS50059">
    <property type="entry name" value="FKBP_PPIASE"/>
    <property type="match status" value="1"/>
</dbReference>
<dbReference type="PANTHER" id="PTHR43811:SF19">
    <property type="entry name" value="39 KDA FK506-BINDING NUCLEAR PROTEIN"/>
    <property type="match status" value="1"/>
</dbReference>
<protein>
    <recommendedName>
        <fullName evidence="6">Peptidyl-prolyl cis-trans isomerase</fullName>
        <ecNumber evidence="6">5.2.1.8</ecNumber>
    </recommendedName>
</protein>
<dbReference type="EC" id="5.2.1.8" evidence="6"/>
<evidence type="ECO:0000256" key="6">
    <source>
        <dbReference type="RuleBase" id="RU003915"/>
    </source>
</evidence>
<feature type="domain" description="PPIase FKBP-type" evidence="7">
    <location>
        <begin position="93"/>
        <end position="181"/>
    </location>
</feature>
<evidence type="ECO:0000256" key="2">
    <source>
        <dbReference type="ARBA" id="ARBA00006577"/>
    </source>
</evidence>
<keyword evidence="3 5" id="KW-0697">Rotamase</keyword>
<proteinExistence type="inferred from homology"/>
<accession>A0ABY5ARW0</accession>
<keyword evidence="9" id="KW-1185">Reference proteome</keyword>
<dbReference type="PANTHER" id="PTHR43811">
    <property type="entry name" value="FKBP-TYPE PEPTIDYL-PROLYL CIS-TRANS ISOMERASE FKPA"/>
    <property type="match status" value="1"/>
</dbReference>
<evidence type="ECO:0000313" key="8">
    <source>
        <dbReference type="EMBL" id="USR91506.1"/>
    </source>
</evidence>
<dbReference type="InterPro" id="IPR046357">
    <property type="entry name" value="PPIase_dom_sf"/>
</dbReference>
<sequence length="181" mass="19567">MRPILISLSLVLVCAVAILFTLINAQNQTAIADELPAEDSSAAAETLREDNPNLFAQAPNSEAVADEDGIYTTESGLKYEKLETGDGAQPQAGQTVMVHYTGMLEDGTVFDSSRERNRPFSFRIGVGQVIRGWDEGVGMMQVGDRWKLIIPPELGYGERGAGGVIPPNATLIFDVELLRIS</sequence>
<evidence type="ECO:0000313" key="9">
    <source>
        <dbReference type="Proteomes" id="UP001056708"/>
    </source>
</evidence>
<organism evidence="8 9">
    <name type="scientific">Phormidium yuhuli AB48</name>
    <dbReference type="NCBI Taxonomy" id="2940671"/>
    <lineage>
        <taxon>Bacteria</taxon>
        <taxon>Bacillati</taxon>
        <taxon>Cyanobacteriota</taxon>
        <taxon>Cyanophyceae</taxon>
        <taxon>Oscillatoriophycideae</taxon>
        <taxon>Oscillatoriales</taxon>
        <taxon>Oscillatoriaceae</taxon>
        <taxon>Phormidium</taxon>
        <taxon>Phormidium yuhuli</taxon>
    </lineage>
</organism>
<evidence type="ECO:0000256" key="4">
    <source>
        <dbReference type="ARBA" id="ARBA00023235"/>
    </source>
</evidence>
<dbReference type="InterPro" id="IPR001179">
    <property type="entry name" value="PPIase_FKBP_dom"/>
</dbReference>
<comment type="catalytic activity">
    <reaction evidence="1 5 6">
        <text>[protein]-peptidylproline (omega=180) = [protein]-peptidylproline (omega=0)</text>
        <dbReference type="Rhea" id="RHEA:16237"/>
        <dbReference type="Rhea" id="RHEA-COMP:10747"/>
        <dbReference type="Rhea" id="RHEA-COMP:10748"/>
        <dbReference type="ChEBI" id="CHEBI:83833"/>
        <dbReference type="ChEBI" id="CHEBI:83834"/>
        <dbReference type="EC" id="5.2.1.8"/>
    </reaction>
</comment>
<dbReference type="GO" id="GO:0016853">
    <property type="term" value="F:isomerase activity"/>
    <property type="evidence" value="ECO:0007669"/>
    <property type="project" value="UniProtKB-KW"/>
</dbReference>
<reference evidence="8" key="1">
    <citation type="submission" date="2022-06" db="EMBL/GenBank/DDBJ databases">
        <title>Genome sequence of Phormidium yuhuli AB48 isolated from an industrial photobioreactor environment.</title>
        <authorList>
            <person name="Qiu Y."/>
            <person name="Noonan A.J.C."/>
            <person name="Dofher K."/>
            <person name="Koch M."/>
            <person name="Kieft B."/>
            <person name="Lin X."/>
            <person name="Ziels R.M."/>
            <person name="Hallam S.J."/>
        </authorList>
    </citation>
    <scope>NUCLEOTIDE SEQUENCE</scope>
    <source>
        <strain evidence="8">AB48</strain>
    </source>
</reference>
<name>A0ABY5ARW0_9CYAN</name>
<comment type="similarity">
    <text evidence="2 6">Belongs to the FKBP-type PPIase family.</text>
</comment>
<evidence type="ECO:0000256" key="1">
    <source>
        <dbReference type="ARBA" id="ARBA00000971"/>
    </source>
</evidence>
<keyword evidence="4 5" id="KW-0413">Isomerase</keyword>
<dbReference type="RefSeq" id="WP_252663522.1">
    <property type="nucleotide sequence ID" value="NZ_CP098611.1"/>
</dbReference>
<gene>
    <name evidence="8" type="ORF">NEA10_01885</name>
</gene>